<keyword evidence="11" id="KW-0999">Mitochondrion inner membrane</keyword>
<keyword evidence="5 11" id="KW-0460">Magnesium</keyword>
<reference evidence="13" key="1">
    <citation type="submission" date="2023-03" db="EMBL/GenBank/DDBJ databases">
        <authorList>
            <person name="Steffen K."/>
            <person name="Cardenas P."/>
        </authorList>
    </citation>
    <scope>NUCLEOTIDE SEQUENCE</scope>
</reference>
<sequence>MKAIINSDSLVLLDSNHRSVKEFLPELKLKITSCKDDSPFEFVVLEAMLMEMFSSLDDRLAELGQAAEDVLHRLLDPQLFSVDRGELHILLQHSKSLSEFHSIVKDIEATLTDVLDSEEDMADMYLTHFADTGEYRDEEDIEDINNILEAYLMQAENMMSEVQTLRDSIDQSESIILINLDSQRNVMMRLSLQLEMGVFSATISGLIGMAFGMNLDSSLEENPYAFWVTTGCMMMLCGLLWKRLLSILFSSLTRSPPPRRLTPPTSSRSRGR</sequence>
<accession>A0AA35TS20</accession>
<evidence type="ECO:0000256" key="11">
    <source>
        <dbReference type="RuleBase" id="RU366042"/>
    </source>
</evidence>
<dbReference type="GO" id="GO:0045016">
    <property type="term" value="P:mitochondrial magnesium ion transmembrane transport"/>
    <property type="evidence" value="ECO:0007669"/>
    <property type="project" value="TreeGrafter"/>
</dbReference>
<comment type="subunit">
    <text evidence="2">Homopentamer.</text>
</comment>
<dbReference type="PANTHER" id="PTHR13890:SF0">
    <property type="entry name" value="MAGNESIUM TRANSPORTER MRS2 HOMOLOG, MITOCHONDRIAL"/>
    <property type="match status" value="1"/>
</dbReference>
<feature type="transmembrane region" description="Helical" evidence="11">
    <location>
        <begin position="192"/>
        <end position="212"/>
    </location>
</feature>
<evidence type="ECO:0000256" key="12">
    <source>
        <dbReference type="SAM" id="Coils"/>
    </source>
</evidence>
<keyword evidence="6" id="KW-0809">Transit peptide</keyword>
<evidence type="ECO:0000256" key="3">
    <source>
        <dbReference type="ARBA" id="ARBA00022448"/>
    </source>
</evidence>
<evidence type="ECO:0000313" key="13">
    <source>
        <dbReference type="EMBL" id="CAI8053398.1"/>
    </source>
</evidence>
<keyword evidence="11" id="KW-0496">Mitochondrion</keyword>
<evidence type="ECO:0000256" key="4">
    <source>
        <dbReference type="ARBA" id="ARBA00022692"/>
    </source>
</evidence>
<comment type="caution">
    <text evidence="13">The sequence shown here is derived from an EMBL/GenBank/DDBJ whole genome shotgun (WGS) entry which is preliminary data.</text>
</comment>
<dbReference type="CDD" id="cd12823">
    <property type="entry name" value="Mrs2_Mfm1p-like"/>
    <property type="match status" value="1"/>
</dbReference>
<comment type="similarity">
    <text evidence="11">Belongs to the CorA metal ion transporter (MIT) (TC 1.A.35) family.</text>
</comment>
<organism evidence="13 14">
    <name type="scientific">Geodia barretti</name>
    <name type="common">Barrett's horny sponge</name>
    <dbReference type="NCBI Taxonomy" id="519541"/>
    <lineage>
        <taxon>Eukaryota</taxon>
        <taxon>Metazoa</taxon>
        <taxon>Porifera</taxon>
        <taxon>Demospongiae</taxon>
        <taxon>Heteroscleromorpha</taxon>
        <taxon>Tetractinellida</taxon>
        <taxon>Astrophorina</taxon>
        <taxon>Geodiidae</taxon>
        <taxon>Geodia</taxon>
    </lineage>
</organism>
<gene>
    <name evidence="13" type="ORF">GBAR_LOCUS29202</name>
</gene>
<evidence type="ECO:0000256" key="5">
    <source>
        <dbReference type="ARBA" id="ARBA00022842"/>
    </source>
</evidence>
<evidence type="ECO:0000256" key="10">
    <source>
        <dbReference type="ARBA" id="ARBA00093432"/>
    </source>
</evidence>
<proteinExistence type="inferred from homology"/>
<dbReference type="EMBL" id="CASHTH010004087">
    <property type="protein sequence ID" value="CAI8053398.1"/>
    <property type="molecule type" value="Genomic_DNA"/>
</dbReference>
<feature type="coiled-coil region" evidence="12">
    <location>
        <begin position="141"/>
        <end position="168"/>
    </location>
</feature>
<dbReference type="Proteomes" id="UP001174909">
    <property type="component" value="Unassembled WGS sequence"/>
</dbReference>
<dbReference type="Gene3D" id="1.20.58.340">
    <property type="entry name" value="Magnesium transport protein CorA, transmembrane region"/>
    <property type="match status" value="1"/>
</dbReference>
<evidence type="ECO:0000256" key="9">
    <source>
        <dbReference type="ARBA" id="ARBA00023136"/>
    </source>
</evidence>
<keyword evidence="4 11" id="KW-0812">Transmembrane</keyword>
<evidence type="ECO:0000256" key="8">
    <source>
        <dbReference type="ARBA" id="ARBA00023065"/>
    </source>
</evidence>
<dbReference type="AlphaFoldDB" id="A0AA35TS20"/>
<keyword evidence="3 11" id="KW-0813">Transport</keyword>
<keyword evidence="14" id="KW-1185">Reference proteome</keyword>
<dbReference type="GO" id="GO:0005743">
    <property type="term" value="C:mitochondrial inner membrane"/>
    <property type="evidence" value="ECO:0007669"/>
    <property type="project" value="UniProtKB-SubCell"/>
</dbReference>
<evidence type="ECO:0000256" key="7">
    <source>
        <dbReference type="ARBA" id="ARBA00022989"/>
    </source>
</evidence>
<evidence type="ECO:0000256" key="1">
    <source>
        <dbReference type="ARBA" id="ARBA00004141"/>
    </source>
</evidence>
<comment type="function">
    <text evidence="10">Magnesium transporter that mediates the influx of magnesium into the mitochondrial matrix and regulates magnesium metabolism. Also permeable to calcium, sodium and potassium ions. Required for normal expression of the mitochondrial respiratory complex I subunits. May play a role in maintaining the inner mitochondrial membrane potential.</text>
</comment>
<keyword evidence="9 11" id="KW-0472">Membrane</keyword>
<dbReference type="InterPro" id="IPR039204">
    <property type="entry name" value="MRS2-like"/>
</dbReference>
<comment type="subcellular location">
    <subcellularLocation>
        <location evidence="1">Membrane</location>
        <topology evidence="1">Multi-pass membrane protein</topology>
    </subcellularLocation>
    <subcellularLocation>
        <location evidence="11">Mitochondrion inner membrane</location>
        <topology evidence="11">Multi-pass membrane protein</topology>
    </subcellularLocation>
</comment>
<evidence type="ECO:0000256" key="6">
    <source>
        <dbReference type="ARBA" id="ARBA00022946"/>
    </source>
</evidence>
<name>A0AA35TS20_GEOBA</name>
<keyword evidence="8 11" id="KW-0406">Ion transport</keyword>
<keyword evidence="7 11" id="KW-1133">Transmembrane helix</keyword>
<dbReference type="Pfam" id="PF22099">
    <property type="entry name" value="MRS2-like"/>
    <property type="match status" value="1"/>
</dbReference>
<evidence type="ECO:0000256" key="2">
    <source>
        <dbReference type="ARBA" id="ARBA00011255"/>
    </source>
</evidence>
<protein>
    <recommendedName>
        <fullName evidence="11">Magnesium transporter</fullName>
    </recommendedName>
</protein>
<dbReference type="GO" id="GO:0015095">
    <property type="term" value="F:magnesium ion transmembrane transporter activity"/>
    <property type="evidence" value="ECO:0007669"/>
    <property type="project" value="TreeGrafter"/>
</dbReference>
<dbReference type="PANTHER" id="PTHR13890">
    <property type="entry name" value="RNA SPLICING PROTEIN MRS2, MITOCHONDRIAL"/>
    <property type="match status" value="1"/>
</dbReference>
<feature type="transmembrane region" description="Helical" evidence="11">
    <location>
        <begin position="224"/>
        <end position="241"/>
    </location>
</feature>
<evidence type="ECO:0000313" key="14">
    <source>
        <dbReference type="Proteomes" id="UP001174909"/>
    </source>
</evidence>
<keyword evidence="12" id="KW-0175">Coiled coil</keyword>